<dbReference type="InterPro" id="IPR035909">
    <property type="entry name" value="CheB_C"/>
</dbReference>
<dbReference type="PIRSF" id="PIRSF036461">
    <property type="entry name" value="Chmtx_methlestr"/>
    <property type="match status" value="1"/>
</dbReference>
<sequence length="338" mass="36002">MAAPSHLIVIGTSAGGMPALARLVAQLPAALPAAVLVVQHLSPDADAEGIVARLAARTALHCQVAGHGAPLLAGHLYLAPPDRHLLVKDDQVLVTKGPLENSYRPAADALFRAAAVAFDSHTIGVVLTGMLHDGTAGLEFVKRCGGTAVVQDPAEAEFPSMPESALRHVAVDYVMPIAGMGALLVELVGPACAAPANQLDIPPDLKIEAAIAERVVGATNQASKLGHLVPHTCPDCGGNLWKVTHGRVPRFRCHTGHAYTADALLASSRRSMEETMWVALRMMEERRHLLASLAAHDDRYQTARQDERLEDLKVHINRIREYLLDGQEDAQEDAPEAA</sequence>
<dbReference type="Gene3D" id="3.40.50.180">
    <property type="entry name" value="Methylesterase CheB, C-terminal domain"/>
    <property type="match status" value="1"/>
</dbReference>
<dbReference type="Pfam" id="PF01339">
    <property type="entry name" value="CheB_methylest"/>
    <property type="match status" value="1"/>
</dbReference>
<dbReference type="CDD" id="cd16433">
    <property type="entry name" value="CheB"/>
    <property type="match status" value="1"/>
</dbReference>
<evidence type="ECO:0000313" key="7">
    <source>
        <dbReference type="Proteomes" id="UP000779507"/>
    </source>
</evidence>
<dbReference type="GO" id="GO:0008984">
    <property type="term" value="F:protein-glutamate methylesterase activity"/>
    <property type="evidence" value="ECO:0007669"/>
    <property type="project" value="UniProtKB-EC"/>
</dbReference>
<feature type="domain" description="CheB-type methylesterase" evidence="5">
    <location>
        <begin position="1"/>
        <end position="191"/>
    </location>
</feature>
<gene>
    <name evidence="6" type="ORF">HNP98_000866</name>
</gene>
<feature type="active site" evidence="4">
    <location>
        <position position="133"/>
    </location>
</feature>
<feature type="active site" evidence="4">
    <location>
        <position position="40"/>
    </location>
</feature>
<protein>
    <recommendedName>
        <fullName evidence="2">protein-glutamate methylesterase</fullName>
        <ecNumber evidence="2">3.1.1.61</ecNumber>
    </recommendedName>
</protein>
<evidence type="ECO:0000256" key="4">
    <source>
        <dbReference type="PROSITE-ProRule" id="PRU00050"/>
    </source>
</evidence>
<evidence type="ECO:0000256" key="2">
    <source>
        <dbReference type="ARBA" id="ARBA00039140"/>
    </source>
</evidence>
<accession>A0ABX2FLP2</accession>
<name>A0ABX2FLP2_9BACT</name>
<dbReference type="SUPFAM" id="SSF52738">
    <property type="entry name" value="Methylesterase CheB, C-terminal domain"/>
    <property type="match status" value="1"/>
</dbReference>
<dbReference type="RefSeq" id="WP_173808821.1">
    <property type="nucleotide sequence ID" value="NZ_JABSNP010000003.1"/>
</dbReference>
<comment type="catalytic activity">
    <reaction evidence="3">
        <text>[protein]-L-glutamate 5-O-methyl ester + H2O = L-glutamyl-[protein] + methanol + H(+)</text>
        <dbReference type="Rhea" id="RHEA:23236"/>
        <dbReference type="Rhea" id="RHEA-COMP:10208"/>
        <dbReference type="Rhea" id="RHEA-COMP:10311"/>
        <dbReference type="ChEBI" id="CHEBI:15377"/>
        <dbReference type="ChEBI" id="CHEBI:15378"/>
        <dbReference type="ChEBI" id="CHEBI:17790"/>
        <dbReference type="ChEBI" id="CHEBI:29973"/>
        <dbReference type="ChEBI" id="CHEBI:82795"/>
        <dbReference type="EC" id="3.1.1.61"/>
    </reaction>
</comment>
<evidence type="ECO:0000259" key="5">
    <source>
        <dbReference type="PROSITE" id="PS50122"/>
    </source>
</evidence>
<dbReference type="EMBL" id="JABSNP010000003">
    <property type="protein sequence ID" value="NRT18055.1"/>
    <property type="molecule type" value="Genomic_DNA"/>
</dbReference>
<dbReference type="EC" id="3.1.1.61" evidence="2"/>
<evidence type="ECO:0000256" key="1">
    <source>
        <dbReference type="ARBA" id="ARBA00022801"/>
    </source>
</evidence>
<proteinExistence type="predicted"/>
<dbReference type="InterPro" id="IPR011247">
    <property type="entry name" value="Chemotax_prot-Glu_Me-esterase"/>
</dbReference>
<reference evidence="6 7" key="1">
    <citation type="submission" date="2020-05" db="EMBL/GenBank/DDBJ databases">
        <title>Genomic Encyclopedia of Type Strains, Phase IV (KMG-V): Genome sequencing to study the core and pangenomes of soil and plant-associated prokaryotes.</title>
        <authorList>
            <person name="Whitman W."/>
        </authorList>
    </citation>
    <scope>NUCLEOTIDE SEQUENCE [LARGE SCALE GENOMIC DNA]</scope>
    <source>
        <strain evidence="6 7">9A</strain>
    </source>
</reference>
<dbReference type="InterPro" id="IPR000673">
    <property type="entry name" value="Sig_transdc_resp-reg_Me-estase"/>
</dbReference>
<dbReference type="PROSITE" id="PS50122">
    <property type="entry name" value="CHEB"/>
    <property type="match status" value="1"/>
</dbReference>
<keyword evidence="1 4" id="KW-0378">Hydrolase</keyword>
<keyword evidence="4" id="KW-0145">Chemotaxis</keyword>
<evidence type="ECO:0000256" key="3">
    <source>
        <dbReference type="ARBA" id="ARBA00048267"/>
    </source>
</evidence>
<feature type="active site" evidence="4">
    <location>
        <position position="13"/>
    </location>
</feature>
<dbReference type="PANTHER" id="PTHR42872">
    <property type="entry name" value="PROTEIN-GLUTAMATE METHYLESTERASE/PROTEIN-GLUTAMINE GLUTAMINASE"/>
    <property type="match status" value="1"/>
</dbReference>
<dbReference type="Proteomes" id="UP000779507">
    <property type="component" value="Unassembled WGS sequence"/>
</dbReference>
<organism evidence="6 7">
    <name type="scientific">Hymenobacter caeli</name>
    <dbReference type="NCBI Taxonomy" id="2735894"/>
    <lineage>
        <taxon>Bacteria</taxon>
        <taxon>Pseudomonadati</taxon>
        <taxon>Bacteroidota</taxon>
        <taxon>Cytophagia</taxon>
        <taxon>Cytophagales</taxon>
        <taxon>Hymenobacteraceae</taxon>
        <taxon>Hymenobacter</taxon>
    </lineage>
</organism>
<dbReference type="PANTHER" id="PTHR42872:SF6">
    <property type="entry name" value="PROTEIN-GLUTAMATE METHYLESTERASE_PROTEIN-GLUTAMINE GLUTAMINASE"/>
    <property type="match status" value="1"/>
</dbReference>
<keyword evidence="7" id="KW-1185">Reference proteome</keyword>
<comment type="caution">
    <text evidence="6">The sequence shown here is derived from an EMBL/GenBank/DDBJ whole genome shotgun (WGS) entry which is preliminary data.</text>
</comment>
<evidence type="ECO:0000313" key="6">
    <source>
        <dbReference type="EMBL" id="NRT18055.1"/>
    </source>
</evidence>